<keyword evidence="3" id="KW-1185">Reference proteome</keyword>
<sequence length="354" mass="37086">METAHEVLVALARRYAFGEVAALVAGGAGGEHLTTRQAAQVQQLCAFGQRLLDLDAEDFGRVDATVGASTDTSVADLVSGDAVPSPLTRRARASRMPRSTDERPAGALDSLVPAYRLLLEVIAARWARRETAALVAAVHITSEYAPLLAWEPVLGHAGDPRRLLPFVTVPGSRFGRRDPDCAHNKADQAGAARLLRLTRGGDLSDYLDRQHSNVAHALGVCAGDCAAPCAVMRQVPDADDLPARARLALAYADTEFVRLRHAAPVGHGFGVPSPAEVMDAWQRSREKLGGPARRDDGFPLPGLASLFGHLAGTPIEPDTLLADTAATLVRALSGAAGAPVVPADGATVVTLPAP</sequence>
<feature type="region of interest" description="Disordered" evidence="1">
    <location>
        <begin position="86"/>
        <end position="105"/>
    </location>
</feature>
<dbReference type="Proteomes" id="UP000599074">
    <property type="component" value="Unassembled WGS sequence"/>
</dbReference>
<organism evidence="2 3">
    <name type="scientific">Planosporangium mesophilum</name>
    <dbReference type="NCBI Taxonomy" id="689768"/>
    <lineage>
        <taxon>Bacteria</taxon>
        <taxon>Bacillati</taxon>
        <taxon>Actinomycetota</taxon>
        <taxon>Actinomycetes</taxon>
        <taxon>Micromonosporales</taxon>
        <taxon>Micromonosporaceae</taxon>
        <taxon>Planosporangium</taxon>
    </lineage>
</organism>
<dbReference type="EMBL" id="BOON01000066">
    <property type="protein sequence ID" value="GII26094.1"/>
    <property type="molecule type" value="Genomic_DNA"/>
</dbReference>
<comment type="caution">
    <text evidence="2">The sequence shown here is derived from an EMBL/GenBank/DDBJ whole genome shotgun (WGS) entry which is preliminary data.</text>
</comment>
<evidence type="ECO:0000256" key="1">
    <source>
        <dbReference type="SAM" id="MobiDB-lite"/>
    </source>
</evidence>
<evidence type="ECO:0000313" key="2">
    <source>
        <dbReference type="EMBL" id="GII26094.1"/>
    </source>
</evidence>
<gene>
    <name evidence="2" type="ORF">Pme01_56910</name>
</gene>
<dbReference type="AlphaFoldDB" id="A0A8J3TGZ4"/>
<protein>
    <submittedName>
        <fullName evidence="2">Uncharacterized protein</fullName>
    </submittedName>
</protein>
<accession>A0A8J3TGZ4</accession>
<evidence type="ECO:0000313" key="3">
    <source>
        <dbReference type="Proteomes" id="UP000599074"/>
    </source>
</evidence>
<proteinExistence type="predicted"/>
<reference evidence="2" key="1">
    <citation type="submission" date="2021-01" db="EMBL/GenBank/DDBJ databases">
        <title>Whole genome shotgun sequence of Planosporangium mesophilum NBRC 109066.</title>
        <authorList>
            <person name="Komaki H."/>
            <person name="Tamura T."/>
        </authorList>
    </citation>
    <scope>NUCLEOTIDE SEQUENCE</scope>
    <source>
        <strain evidence="2">NBRC 109066</strain>
    </source>
</reference>
<name>A0A8J3TGZ4_9ACTN</name>
<dbReference type="RefSeq" id="WP_203935933.1">
    <property type="nucleotide sequence ID" value="NZ_BOON01000066.1"/>
</dbReference>